<reference evidence="2 3" key="1">
    <citation type="submission" date="2019-03" db="EMBL/GenBank/DDBJ databases">
        <title>Deep-cultivation of Planctomycetes and their phenomic and genomic characterization uncovers novel biology.</title>
        <authorList>
            <person name="Wiegand S."/>
            <person name="Jogler M."/>
            <person name="Boedeker C."/>
            <person name="Pinto D."/>
            <person name="Vollmers J."/>
            <person name="Rivas-Marin E."/>
            <person name="Kohn T."/>
            <person name="Peeters S.H."/>
            <person name="Heuer A."/>
            <person name="Rast P."/>
            <person name="Oberbeckmann S."/>
            <person name="Bunk B."/>
            <person name="Jeske O."/>
            <person name="Meyerdierks A."/>
            <person name="Storesund J.E."/>
            <person name="Kallscheuer N."/>
            <person name="Luecker S."/>
            <person name="Lage O.M."/>
            <person name="Pohl T."/>
            <person name="Merkel B.J."/>
            <person name="Hornburger P."/>
            <person name="Mueller R.-W."/>
            <person name="Bruemmer F."/>
            <person name="Labrenz M."/>
            <person name="Spormann A.M."/>
            <person name="Op den Camp H."/>
            <person name="Overmann J."/>
            <person name="Amann R."/>
            <person name="Jetten M.S.M."/>
            <person name="Mascher T."/>
            <person name="Medema M.H."/>
            <person name="Devos D.P."/>
            <person name="Kaster A.-K."/>
            <person name="Ovreas L."/>
            <person name="Rohde M."/>
            <person name="Galperin M.Y."/>
            <person name="Jogler C."/>
        </authorList>
    </citation>
    <scope>NUCLEOTIDE SEQUENCE [LARGE SCALE GENOMIC DNA]</scope>
    <source>
        <strain evidence="2 3">V202</strain>
    </source>
</reference>
<dbReference type="CDD" id="cd10447">
    <property type="entry name" value="GIY-YIG_unchar_2"/>
    <property type="match status" value="1"/>
</dbReference>
<feature type="domain" description="DUF4357" evidence="1">
    <location>
        <begin position="221"/>
        <end position="275"/>
    </location>
</feature>
<dbReference type="Proteomes" id="UP000318384">
    <property type="component" value="Chromosome"/>
</dbReference>
<proteinExistence type="predicted"/>
<dbReference type="AlphaFoldDB" id="A0A517WUW2"/>
<dbReference type="Pfam" id="PF14267">
    <property type="entry name" value="DUF4357"/>
    <property type="match status" value="1"/>
</dbReference>
<evidence type="ECO:0000313" key="2">
    <source>
        <dbReference type="EMBL" id="QDU09041.1"/>
    </source>
</evidence>
<gene>
    <name evidence="2" type="ORF">V202x_24120</name>
</gene>
<dbReference type="OrthoDB" id="2656488at2"/>
<sequence>MSEQLGRTIQIYLPNGEPRGIRIAELTTRTVQTVLIPQSELGGAKKRPELEQIAVYFLFGEVEDQVKPIVYIGQTEDVKKRLDSHSNEKEFWKTAVLGISKTQAFTPAHIRWLEWYCIQRAKEVDRFLLDNEQNPREPFVTEPMQADLLDAFETLGILLTALGYPLFDPARPVADTDWFYCQGPEAQATGTLNEDGFLVSKDSLCRQQISGSASSTVSNLRGRLTESQILKETESGQFIFVQDFQFETPSGAAQVILGRNANGWVEWKNKEGKTLHEVKRAPNQAEEEQSNA</sequence>
<dbReference type="EMBL" id="CP037422">
    <property type="protein sequence ID" value="QDU09041.1"/>
    <property type="molecule type" value="Genomic_DNA"/>
</dbReference>
<dbReference type="RefSeq" id="WP_145174632.1">
    <property type="nucleotide sequence ID" value="NZ_CP037422.1"/>
</dbReference>
<organism evidence="2 3">
    <name type="scientific">Gimesia aquarii</name>
    <dbReference type="NCBI Taxonomy" id="2527964"/>
    <lineage>
        <taxon>Bacteria</taxon>
        <taxon>Pseudomonadati</taxon>
        <taxon>Planctomycetota</taxon>
        <taxon>Planctomycetia</taxon>
        <taxon>Planctomycetales</taxon>
        <taxon>Planctomycetaceae</taxon>
        <taxon>Gimesia</taxon>
    </lineage>
</organism>
<keyword evidence="3" id="KW-1185">Reference proteome</keyword>
<accession>A0A517WUW2</accession>
<protein>
    <recommendedName>
        <fullName evidence="1">DUF4357 domain-containing protein</fullName>
    </recommendedName>
</protein>
<evidence type="ECO:0000313" key="3">
    <source>
        <dbReference type="Proteomes" id="UP000318384"/>
    </source>
</evidence>
<evidence type="ECO:0000259" key="1">
    <source>
        <dbReference type="Pfam" id="PF14267"/>
    </source>
</evidence>
<name>A0A517WUW2_9PLAN</name>
<dbReference type="InterPro" id="IPR025579">
    <property type="entry name" value="DUF4357"/>
</dbReference>